<protein>
    <submittedName>
        <fullName evidence="3">Uncharacterized protein</fullName>
    </submittedName>
</protein>
<dbReference type="GO" id="GO:0009244">
    <property type="term" value="P:lipopolysaccharide core region biosynthetic process"/>
    <property type="evidence" value="ECO:0007669"/>
    <property type="project" value="TreeGrafter"/>
</dbReference>
<dbReference type="SUPFAM" id="SSF53756">
    <property type="entry name" value="UDP-Glycosyltransferase/glycogen phosphorylase"/>
    <property type="match status" value="1"/>
</dbReference>
<name>B3PH67_CELJU</name>
<dbReference type="InterPro" id="IPR051199">
    <property type="entry name" value="LPS_LOS_Heptosyltrfase"/>
</dbReference>
<dbReference type="AlphaFoldDB" id="B3PH67"/>
<dbReference type="STRING" id="498211.CJA_0264"/>
<gene>
    <name evidence="3" type="ordered locus">CJA_0264</name>
</gene>
<sequence>MKFFVIADNGIGDSIMMLPALRALAMEVSSEIKILSNPRYFDNVLYEFTKKSILLNDYNNDNQHILTCIEETDIVVIYSTWDIVNQLGIKPFLKDKIVFGYFSEYCTNLIEYDHRNMIDQYFSVVMFFNKAIDVNRYSYPLVLPDSSKVNASALYSAFSPGTLLIGIHTHTREEKMVSADYFVEVIKIVKEIYPQSILIVVDPVDTELSVMLDNNTFVNLQGLDISIVMQFFQYISLLICIDSCILHAADLIKLPIISFFPATSVNNWGPKYSRSLVIDGRNLSIKEIRSRGCEITSFLKSSLADK</sequence>
<dbReference type="EMBL" id="CP000934">
    <property type="protein sequence ID" value="ACE83402.1"/>
    <property type="molecule type" value="Genomic_DNA"/>
</dbReference>
<keyword evidence="4" id="KW-1185">Reference proteome</keyword>
<dbReference type="PANTHER" id="PTHR30160">
    <property type="entry name" value="TETRAACYLDISACCHARIDE 4'-KINASE-RELATED"/>
    <property type="match status" value="1"/>
</dbReference>
<proteinExistence type="predicted"/>
<dbReference type="InterPro" id="IPR002201">
    <property type="entry name" value="Glyco_trans_9"/>
</dbReference>
<dbReference type="Proteomes" id="UP000001036">
    <property type="component" value="Chromosome"/>
</dbReference>
<reference evidence="3 4" key="1">
    <citation type="journal article" date="2008" name="J. Bacteriol.">
        <title>Insights into plant cell wall degradation from the genome sequence of the soil bacterium Cellvibrio japonicus.</title>
        <authorList>
            <person name="Deboy R.T."/>
            <person name="Mongodin E.F."/>
            <person name="Fouts D.E."/>
            <person name="Tailford L.E."/>
            <person name="Khouri H."/>
            <person name="Emerson J.B."/>
            <person name="Mohamoud Y."/>
            <person name="Watkins K."/>
            <person name="Henrissat B."/>
            <person name="Gilbert H.J."/>
            <person name="Nelson K.E."/>
        </authorList>
    </citation>
    <scope>NUCLEOTIDE SEQUENCE [LARGE SCALE GENOMIC DNA]</scope>
    <source>
        <strain evidence="3 4">Ueda107</strain>
    </source>
</reference>
<evidence type="ECO:0000256" key="2">
    <source>
        <dbReference type="ARBA" id="ARBA00022679"/>
    </source>
</evidence>
<evidence type="ECO:0000313" key="4">
    <source>
        <dbReference type="Proteomes" id="UP000001036"/>
    </source>
</evidence>
<keyword evidence="1" id="KW-0328">Glycosyltransferase</keyword>
<organism evidence="3 4">
    <name type="scientific">Cellvibrio japonicus (strain Ueda107)</name>
    <name type="common">Pseudomonas fluorescens subsp. cellulosa</name>
    <dbReference type="NCBI Taxonomy" id="498211"/>
    <lineage>
        <taxon>Bacteria</taxon>
        <taxon>Pseudomonadati</taxon>
        <taxon>Pseudomonadota</taxon>
        <taxon>Gammaproteobacteria</taxon>
        <taxon>Cellvibrionales</taxon>
        <taxon>Cellvibrionaceae</taxon>
        <taxon>Cellvibrio</taxon>
    </lineage>
</organism>
<dbReference type="Pfam" id="PF01075">
    <property type="entry name" value="Glyco_transf_9"/>
    <property type="match status" value="1"/>
</dbReference>
<dbReference type="KEGG" id="cja:CJA_0264"/>
<dbReference type="Gene3D" id="3.40.50.2000">
    <property type="entry name" value="Glycogen Phosphorylase B"/>
    <property type="match status" value="1"/>
</dbReference>
<dbReference type="RefSeq" id="WP_012485947.1">
    <property type="nucleotide sequence ID" value="NC_010995.1"/>
</dbReference>
<keyword evidence="2" id="KW-0808">Transferase</keyword>
<accession>B3PH67</accession>
<dbReference type="HOGENOM" id="CLU_854801_0_0_6"/>
<dbReference type="eggNOG" id="COG0859">
    <property type="taxonomic scope" value="Bacteria"/>
</dbReference>
<evidence type="ECO:0000313" key="3">
    <source>
        <dbReference type="EMBL" id="ACE83402.1"/>
    </source>
</evidence>
<dbReference type="GO" id="GO:0005829">
    <property type="term" value="C:cytosol"/>
    <property type="evidence" value="ECO:0007669"/>
    <property type="project" value="TreeGrafter"/>
</dbReference>
<evidence type="ECO:0000256" key="1">
    <source>
        <dbReference type="ARBA" id="ARBA00022676"/>
    </source>
</evidence>
<dbReference type="GO" id="GO:0008713">
    <property type="term" value="F:ADP-heptose-lipopolysaccharide heptosyltransferase activity"/>
    <property type="evidence" value="ECO:0007669"/>
    <property type="project" value="TreeGrafter"/>
</dbReference>